<evidence type="ECO:0000256" key="5">
    <source>
        <dbReference type="ARBA" id="ARBA00023004"/>
    </source>
</evidence>
<dbReference type="GO" id="GO:0009055">
    <property type="term" value="F:electron transfer activity"/>
    <property type="evidence" value="ECO:0007669"/>
    <property type="project" value="InterPro"/>
</dbReference>
<feature type="binding site" description="covalent" evidence="6">
    <location>
        <position position="65"/>
    </location>
    <ligand>
        <name>heme c</name>
        <dbReference type="ChEBI" id="CHEBI:61717"/>
    </ligand>
</feature>
<feature type="compositionally biased region" description="Low complexity" evidence="8">
    <location>
        <begin position="31"/>
        <end position="50"/>
    </location>
</feature>
<reference evidence="11" key="2">
    <citation type="submission" date="2020-09" db="EMBL/GenBank/DDBJ databases">
        <authorList>
            <person name="Sun Q."/>
            <person name="Zhou Y."/>
        </authorList>
    </citation>
    <scope>NUCLEOTIDE SEQUENCE</scope>
    <source>
        <strain evidence="11">CGMCC 1.15178</strain>
    </source>
</reference>
<dbReference type="PANTHER" id="PTHR37823:SF2">
    <property type="entry name" value="CYTOCHROME C-550"/>
    <property type="match status" value="1"/>
</dbReference>
<keyword evidence="9" id="KW-0732">Signal</keyword>
<evidence type="ECO:0000259" key="10">
    <source>
        <dbReference type="PROSITE" id="PS51007"/>
    </source>
</evidence>
<dbReference type="PROSITE" id="PS51257">
    <property type="entry name" value="PROKAR_LIPOPROTEIN"/>
    <property type="match status" value="1"/>
</dbReference>
<dbReference type="InterPro" id="IPR012218">
    <property type="entry name" value="Cyt_c_BACSU-c550-type"/>
</dbReference>
<organism evidence="11 12">
    <name type="scientific">Paenibacillus nasutitermitis</name>
    <dbReference type="NCBI Taxonomy" id="1652958"/>
    <lineage>
        <taxon>Bacteria</taxon>
        <taxon>Bacillati</taxon>
        <taxon>Bacillota</taxon>
        <taxon>Bacilli</taxon>
        <taxon>Bacillales</taxon>
        <taxon>Paenibacillaceae</taxon>
        <taxon>Paenibacillus</taxon>
    </lineage>
</organism>
<keyword evidence="3 7" id="KW-0479">Metal-binding</keyword>
<dbReference type="PRINTS" id="PR00605">
    <property type="entry name" value="CYTCHROMECIC"/>
</dbReference>
<dbReference type="Proteomes" id="UP000612456">
    <property type="component" value="Unassembled WGS sequence"/>
</dbReference>
<dbReference type="InterPro" id="IPR009056">
    <property type="entry name" value="Cyt_c-like_dom"/>
</dbReference>
<evidence type="ECO:0000313" key="12">
    <source>
        <dbReference type="Proteomes" id="UP000612456"/>
    </source>
</evidence>
<keyword evidence="1" id="KW-0813">Transport</keyword>
<comment type="caution">
    <text evidence="11">The sequence shown here is derived from an EMBL/GenBank/DDBJ whole genome shotgun (WGS) entry which is preliminary data.</text>
</comment>
<accession>A0A916YP81</accession>
<dbReference type="Gene3D" id="1.10.760.10">
    <property type="entry name" value="Cytochrome c-like domain"/>
    <property type="match status" value="1"/>
</dbReference>
<evidence type="ECO:0000256" key="9">
    <source>
        <dbReference type="SAM" id="SignalP"/>
    </source>
</evidence>
<dbReference type="SUPFAM" id="SSF46626">
    <property type="entry name" value="Cytochrome c"/>
    <property type="match status" value="1"/>
</dbReference>
<feature type="domain" description="Cytochrome c" evidence="10">
    <location>
        <begin position="52"/>
        <end position="127"/>
    </location>
</feature>
<evidence type="ECO:0000256" key="3">
    <source>
        <dbReference type="ARBA" id="ARBA00022723"/>
    </source>
</evidence>
<evidence type="ECO:0000256" key="6">
    <source>
        <dbReference type="PIRSR" id="PIRSR000025-1"/>
    </source>
</evidence>
<keyword evidence="4" id="KW-0249">Electron transport</keyword>
<evidence type="ECO:0000256" key="7">
    <source>
        <dbReference type="PIRSR" id="PIRSR000025-2"/>
    </source>
</evidence>
<feature type="binding site" description="axial binding residue" evidence="7">
    <location>
        <position position="69"/>
    </location>
    <ligand>
        <name>heme c</name>
        <dbReference type="ChEBI" id="CHEBI:61717"/>
    </ligand>
    <ligandPart>
        <name>Fe</name>
        <dbReference type="ChEBI" id="CHEBI:18248"/>
    </ligandPart>
</feature>
<protein>
    <recommendedName>
        <fullName evidence="10">Cytochrome c domain-containing protein</fullName>
    </recommendedName>
</protein>
<dbReference type="PROSITE" id="PS51007">
    <property type="entry name" value="CYTC"/>
    <property type="match status" value="1"/>
</dbReference>
<proteinExistence type="predicted"/>
<evidence type="ECO:0000313" key="11">
    <source>
        <dbReference type="EMBL" id="GGD54109.1"/>
    </source>
</evidence>
<dbReference type="InterPro" id="IPR008168">
    <property type="entry name" value="Cyt_C_IC"/>
</dbReference>
<evidence type="ECO:0000256" key="8">
    <source>
        <dbReference type="SAM" id="MobiDB-lite"/>
    </source>
</evidence>
<feature type="binding site" description="axial binding residue" evidence="7">
    <location>
        <position position="104"/>
    </location>
    <ligand>
        <name>heme c</name>
        <dbReference type="ChEBI" id="CHEBI:61717"/>
    </ligand>
    <ligandPart>
        <name>Fe</name>
        <dbReference type="ChEBI" id="CHEBI:18248"/>
    </ligandPart>
</feature>
<keyword evidence="5 7" id="KW-0408">Iron</keyword>
<sequence length="127" mass="12781">MLKTIGSLVIMMAIVMMIAAGCGGNNTNNAPSGGTNNAPGGNNNAPSGNNESVNATAEAVYKQQCISCHAADLAGAVGPNLQKVGARLDAEQISTRIQNGGGGMPAYKGNLTDDEIGALAEWLAAHK</sequence>
<reference evidence="11" key="1">
    <citation type="journal article" date="2014" name="Int. J. Syst. Evol. Microbiol.">
        <title>Complete genome sequence of Corynebacterium casei LMG S-19264T (=DSM 44701T), isolated from a smear-ripened cheese.</title>
        <authorList>
            <consortium name="US DOE Joint Genome Institute (JGI-PGF)"/>
            <person name="Walter F."/>
            <person name="Albersmeier A."/>
            <person name="Kalinowski J."/>
            <person name="Ruckert C."/>
        </authorList>
    </citation>
    <scope>NUCLEOTIDE SEQUENCE</scope>
    <source>
        <strain evidence="11">CGMCC 1.15178</strain>
    </source>
</reference>
<comment type="PTM">
    <text evidence="6">Binds 1 heme c group covalently per subunit.</text>
</comment>
<evidence type="ECO:0000256" key="4">
    <source>
        <dbReference type="ARBA" id="ARBA00022982"/>
    </source>
</evidence>
<feature type="binding site" description="covalent" evidence="6">
    <location>
        <position position="68"/>
    </location>
    <ligand>
        <name>heme c</name>
        <dbReference type="ChEBI" id="CHEBI:61717"/>
    </ligand>
</feature>
<dbReference type="Pfam" id="PF13442">
    <property type="entry name" value="Cytochrome_CBB3"/>
    <property type="match status" value="1"/>
</dbReference>
<dbReference type="AlphaFoldDB" id="A0A916YP81"/>
<dbReference type="GO" id="GO:0005506">
    <property type="term" value="F:iron ion binding"/>
    <property type="evidence" value="ECO:0007669"/>
    <property type="project" value="InterPro"/>
</dbReference>
<dbReference type="PANTHER" id="PTHR37823">
    <property type="entry name" value="CYTOCHROME C-553-LIKE"/>
    <property type="match status" value="1"/>
</dbReference>
<keyword evidence="12" id="KW-1185">Reference proteome</keyword>
<gene>
    <name evidence="11" type="ORF">GCM10010911_09560</name>
</gene>
<evidence type="ECO:0000256" key="2">
    <source>
        <dbReference type="ARBA" id="ARBA00022617"/>
    </source>
</evidence>
<dbReference type="GO" id="GO:0016020">
    <property type="term" value="C:membrane"/>
    <property type="evidence" value="ECO:0007669"/>
    <property type="project" value="InterPro"/>
</dbReference>
<dbReference type="RefSeq" id="WP_229750065.1">
    <property type="nucleotide sequence ID" value="NZ_BMHP01000001.1"/>
</dbReference>
<dbReference type="EMBL" id="BMHP01000001">
    <property type="protein sequence ID" value="GGD54109.1"/>
    <property type="molecule type" value="Genomic_DNA"/>
</dbReference>
<keyword evidence="2 6" id="KW-0349">Heme</keyword>
<dbReference type="InterPro" id="IPR036909">
    <property type="entry name" value="Cyt_c-like_dom_sf"/>
</dbReference>
<dbReference type="PIRSF" id="PIRSF000025">
    <property type="entry name" value="Cytc_Bsub_c550"/>
    <property type="match status" value="1"/>
</dbReference>
<dbReference type="GO" id="GO:0020037">
    <property type="term" value="F:heme binding"/>
    <property type="evidence" value="ECO:0007669"/>
    <property type="project" value="InterPro"/>
</dbReference>
<feature type="region of interest" description="Disordered" evidence="8">
    <location>
        <begin position="31"/>
        <end position="51"/>
    </location>
</feature>
<feature type="chain" id="PRO_5038460805" description="Cytochrome c domain-containing protein" evidence="9">
    <location>
        <begin position="20"/>
        <end position="127"/>
    </location>
</feature>
<feature type="signal peptide" evidence="9">
    <location>
        <begin position="1"/>
        <end position="19"/>
    </location>
</feature>
<dbReference type="InterPro" id="IPR051811">
    <property type="entry name" value="Cytochrome_c550/c551-like"/>
</dbReference>
<evidence type="ECO:0000256" key="1">
    <source>
        <dbReference type="ARBA" id="ARBA00022448"/>
    </source>
</evidence>
<name>A0A916YP81_9BACL</name>